<accession>A0ABU7EVV6</accession>
<protein>
    <submittedName>
        <fullName evidence="1">Uncharacterized protein</fullName>
    </submittedName>
</protein>
<name>A0ABU7EVV6_9TELE</name>
<reference evidence="1 2" key="1">
    <citation type="submission" date="2021-06" db="EMBL/GenBank/DDBJ databases">
        <authorList>
            <person name="Palmer J.M."/>
        </authorList>
    </citation>
    <scope>NUCLEOTIDE SEQUENCE [LARGE SCALE GENOMIC DNA]</scope>
    <source>
        <strain evidence="1 2">CL_MEX2019</strain>
        <tissue evidence="1">Muscle</tissue>
    </source>
</reference>
<evidence type="ECO:0000313" key="1">
    <source>
        <dbReference type="EMBL" id="MED6290965.1"/>
    </source>
</evidence>
<comment type="caution">
    <text evidence="1">The sequence shown here is derived from an EMBL/GenBank/DDBJ whole genome shotgun (WGS) entry which is preliminary data.</text>
</comment>
<gene>
    <name evidence="1" type="ORF">CHARACLAT_018785</name>
</gene>
<dbReference type="EMBL" id="JAHUTJ010067241">
    <property type="protein sequence ID" value="MED6290965.1"/>
    <property type="molecule type" value="Genomic_DNA"/>
</dbReference>
<organism evidence="1 2">
    <name type="scientific">Characodon lateralis</name>
    <dbReference type="NCBI Taxonomy" id="208331"/>
    <lineage>
        <taxon>Eukaryota</taxon>
        <taxon>Metazoa</taxon>
        <taxon>Chordata</taxon>
        <taxon>Craniata</taxon>
        <taxon>Vertebrata</taxon>
        <taxon>Euteleostomi</taxon>
        <taxon>Actinopterygii</taxon>
        <taxon>Neopterygii</taxon>
        <taxon>Teleostei</taxon>
        <taxon>Neoteleostei</taxon>
        <taxon>Acanthomorphata</taxon>
        <taxon>Ovalentaria</taxon>
        <taxon>Atherinomorphae</taxon>
        <taxon>Cyprinodontiformes</taxon>
        <taxon>Goodeidae</taxon>
        <taxon>Characodon</taxon>
    </lineage>
</organism>
<sequence>MSTNKFSSSPNLPYLILLDPVKKVQENSTVCSSLTPRHTEVHCFQLQLVASRLMAELPEPDFALSIVCWKLEMRSPVSWKRPRFPVSSSDTSGWQLPDSIIPRTSSSEPCPPSTYCSTTTRASVPNSLYQGLTFSGLTGAQLLGLSPILADLTTILLVSRFWFLAPPHFL</sequence>
<dbReference type="Proteomes" id="UP001352852">
    <property type="component" value="Unassembled WGS sequence"/>
</dbReference>
<evidence type="ECO:0000313" key="2">
    <source>
        <dbReference type="Proteomes" id="UP001352852"/>
    </source>
</evidence>
<proteinExistence type="predicted"/>
<keyword evidence="2" id="KW-1185">Reference proteome</keyword>